<dbReference type="Pfam" id="PF17900">
    <property type="entry name" value="Peptidase_M1_N"/>
    <property type="match status" value="1"/>
</dbReference>
<evidence type="ECO:0000256" key="14">
    <source>
        <dbReference type="PIRSR" id="PIRSR634016-1"/>
    </source>
</evidence>
<dbReference type="InterPro" id="IPR050344">
    <property type="entry name" value="Peptidase_M1_aminopeptidases"/>
</dbReference>
<feature type="binding site" evidence="15">
    <location>
        <position position="329"/>
    </location>
    <ligand>
        <name>Zn(2+)</name>
        <dbReference type="ChEBI" id="CHEBI:29105"/>
        <note>catalytic</note>
    </ligand>
</feature>
<keyword evidence="3" id="KW-1003">Cell membrane</keyword>
<dbReference type="InterPro" id="IPR014782">
    <property type="entry name" value="Peptidase_M1_dom"/>
</dbReference>
<dbReference type="SUPFAM" id="SSF63737">
    <property type="entry name" value="Leukotriene A4 hydrolase N-terminal domain"/>
    <property type="match status" value="1"/>
</dbReference>
<dbReference type="Proteomes" id="UP001329430">
    <property type="component" value="Chromosome 7"/>
</dbReference>
<keyword evidence="5 16" id="KW-0645">Protease</keyword>
<keyword evidence="11" id="KW-0472">Membrane</keyword>
<dbReference type="Pfam" id="PF01433">
    <property type="entry name" value="Peptidase_M1"/>
    <property type="match status" value="1"/>
</dbReference>
<dbReference type="InterPro" id="IPR042097">
    <property type="entry name" value="Aminopeptidase_N-like_N_sf"/>
</dbReference>
<dbReference type="EMBL" id="JAVRBK010000007">
    <property type="protein sequence ID" value="KAK5641264.1"/>
    <property type="molecule type" value="Genomic_DNA"/>
</dbReference>
<name>A0AAN7VCA8_9COLE</name>
<dbReference type="AlphaFoldDB" id="A0AAN7VCA8"/>
<dbReference type="GO" id="GO:0005737">
    <property type="term" value="C:cytoplasm"/>
    <property type="evidence" value="ECO:0007669"/>
    <property type="project" value="TreeGrafter"/>
</dbReference>
<dbReference type="PANTHER" id="PTHR11533">
    <property type="entry name" value="PROTEASE M1 ZINC METALLOPROTEASE"/>
    <property type="match status" value="1"/>
</dbReference>
<dbReference type="InterPro" id="IPR024571">
    <property type="entry name" value="ERAP1-like_C_dom"/>
</dbReference>
<comment type="caution">
    <text evidence="21">The sequence shown here is derived from an EMBL/GenBank/DDBJ whole genome shotgun (WGS) entry which is preliminary data.</text>
</comment>
<dbReference type="PANTHER" id="PTHR11533:SF294">
    <property type="entry name" value="THYROTROPIN-RELEASING HORMONE-DEGRADING ECTOENZYME"/>
    <property type="match status" value="1"/>
</dbReference>
<feature type="binding site" evidence="15">
    <location>
        <position position="352"/>
    </location>
    <ligand>
        <name>Zn(2+)</name>
        <dbReference type="ChEBI" id="CHEBI:29105"/>
        <note>catalytic</note>
    </ligand>
</feature>
<evidence type="ECO:0000256" key="13">
    <source>
        <dbReference type="ARBA" id="ARBA00023288"/>
    </source>
</evidence>
<dbReference type="GO" id="GO:0043171">
    <property type="term" value="P:peptide catabolic process"/>
    <property type="evidence" value="ECO:0007669"/>
    <property type="project" value="TreeGrafter"/>
</dbReference>
<feature type="domain" description="Aminopeptidase N-like N-terminal" evidence="20">
    <location>
        <begin position="32"/>
        <end position="223"/>
    </location>
</feature>
<dbReference type="GO" id="GO:0070006">
    <property type="term" value="F:metalloaminopeptidase activity"/>
    <property type="evidence" value="ECO:0007669"/>
    <property type="project" value="TreeGrafter"/>
</dbReference>
<keyword evidence="6 15" id="KW-0479">Metal-binding</keyword>
<dbReference type="InterPro" id="IPR045357">
    <property type="entry name" value="Aminopeptidase_N-like_N"/>
</dbReference>
<dbReference type="Gene3D" id="2.60.40.1910">
    <property type="match status" value="1"/>
</dbReference>
<feature type="signal peptide" evidence="17">
    <location>
        <begin position="1"/>
        <end position="17"/>
    </location>
</feature>
<dbReference type="GO" id="GO:0042277">
    <property type="term" value="F:peptide binding"/>
    <property type="evidence" value="ECO:0007669"/>
    <property type="project" value="TreeGrafter"/>
</dbReference>
<evidence type="ECO:0000256" key="2">
    <source>
        <dbReference type="ARBA" id="ARBA00010136"/>
    </source>
</evidence>
<evidence type="ECO:0000256" key="1">
    <source>
        <dbReference type="ARBA" id="ARBA00004609"/>
    </source>
</evidence>
<evidence type="ECO:0000256" key="4">
    <source>
        <dbReference type="ARBA" id="ARBA00022622"/>
    </source>
</evidence>
<sequence length="846" mass="97212">MLLKIIVVLLTAQVVLTIPVKEITYRLPQEVKPITYYLEMKPDFETDSFSGSVVIFVEAMQSARTITMHQYGLTMPPKENIKVYGEGSIGSLQIESVGPGESESQQFFVITLATPLVVGVRYVISIPNFKGSFNTTDLQGFYYAKYIDGEGNQKTFATTHFQPVGARRAFPCFDEPALKARFRLTVIRPSSVYMTVSNTPLDHRFSSGLKDVFKPTEVMSSYLLTIIVSEMVFSETVDRHRILAPAHDIAKQRHAYSLNRTVYILAEMENYVKMRYTFEKLDHAYVPRLYYAPGAMENWGLITYRSDFLMVSLNSQLTFKRRAATIISHEIAHQWFGNLVSPQWWEHVWLSEGFANYFEHYLADKVNDTGAIVRMLENVLSTPVFREGLILYLYDKQYQGAVPSDLYRNLQKALDGTSLKVLPPSTTVADFLGSWDSVKGFPVVTITRNYGSKSNNVHLKQRVFHNTNNQTEPGKWMIPINYATKLHPSFSITTPDAWLTTPTGTITVPDLQDDEWLIVNKQQTGYYRVNYDERNWGLIADTLRNDPDLIHPLSRAKLVYDCRFLMSTEDISPAVCGNLETYAVREYDANVWTVFKNIFASLDNKFYYLKSRSIFKKRVIHLIEGIYQHLSFEEKSDDTPSDKENRADILFWLCKMDHNECKIKSLSKFTAWKNGHEDIPVALQAAVLCGAMRNNNERDFEYVFDLFTKTEDYELKTRLGSGLACTKDENSLERILKHSMDEDSMTLFEHVSTSIRYSSKVGLETVLNFITHNFDRIEKMFGSHTKSIVEELATQMYSSSHLKRFQELRARETRAKNIFGRVVAVIADNVAWLNRNEDKLLQSLRS</sequence>
<accession>A0AAN7VCA8</accession>
<dbReference type="InterPro" id="IPR001930">
    <property type="entry name" value="Peptidase_M1"/>
</dbReference>
<keyword evidence="16" id="KW-0031">Aminopeptidase</keyword>
<organism evidence="21 22">
    <name type="scientific">Pyrocoelia pectoralis</name>
    <dbReference type="NCBI Taxonomy" id="417401"/>
    <lineage>
        <taxon>Eukaryota</taxon>
        <taxon>Metazoa</taxon>
        <taxon>Ecdysozoa</taxon>
        <taxon>Arthropoda</taxon>
        <taxon>Hexapoda</taxon>
        <taxon>Insecta</taxon>
        <taxon>Pterygota</taxon>
        <taxon>Neoptera</taxon>
        <taxon>Endopterygota</taxon>
        <taxon>Coleoptera</taxon>
        <taxon>Polyphaga</taxon>
        <taxon>Elateriformia</taxon>
        <taxon>Elateroidea</taxon>
        <taxon>Lampyridae</taxon>
        <taxon>Lampyrinae</taxon>
        <taxon>Pyrocoelia</taxon>
    </lineage>
</organism>
<keyword evidence="7 17" id="KW-0732">Signal</keyword>
<keyword evidence="9 15" id="KW-0862">Zinc</keyword>
<evidence type="ECO:0000256" key="8">
    <source>
        <dbReference type="ARBA" id="ARBA00022801"/>
    </source>
</evidence>
<keyword evidence="22" id="KW-1185">Reference proteome</keyword>
<protein>
    <recommendedName>
        <fullName evidence="16">Aminopeptidase</fullName>
        <ecNumber evidence="16">3.4.11.-</ecNumber>
    </recommendedName>
</protein>
<feature type="binding site" evidence="15">
    <location>
        <position position="333"/>
    </location>
    <ligand>
        <name>Zn(2+)</name>
        <dbReference type="ChEBI" id="CHEBI:29105"/>
        <note>catalytic</note>
    </ligand>
</feature>
<keyword evidence="8 16" id="KW-0378">Hydrolase</keyword>
<keyword evidence="4" id="KW-0336">GPI-anchor</keyword>
<comment type="similarity">
    <text evidence="2 16">Belongs to the peptidase M1 family.</text>
</comment>
<dbReference type="GO" id="GO:0098552">
    <property type="term" value="C:side of membrane"/>
    <property type="evidence" value="ECO:0007669"/>
    <property type="project" value="UniProtKB-KW"/>
</dbReference>
<evidence type="ECO:0000256" key="16">
    <source>
        <dbReference type="RuleBase" id="RU364040"/>
    </source>
</evidence>
<dbReference type="CDD" id="cd09601">
    <property type="entry name" value="M1_APN-Q_like"/>
    <property type="match status" value="1"/>
</dbReference>
<evidence type="ECO:0000313" key="22">
    <source>
        <dbReference type="Proteomes" id="UP001329430"/>
    </source>
</evidence>
<evidence type="ECO:0000259" key="20">
    <source>
        <dbReference type="Pfam" id="PF17900"/>
    </source>
</evidence>
<keyword evidence="13" id="KW-0449">Lipoprotein</keyword>
<evidence type="ECO:0000256" key="12">
    <source>
        <dbReference type="ARBA" id="ARBA00023180"/>
    </source>
</evidence>
<comment type="cofactor">
    <cofactor evidence="15 16">
        <name>Zn(2+)</name>
        <dbReference type="ChEBI" id="CHEBI:29105"/>
    </cofactor>
    <text evidence="15 16">Binds 1 zinc ion per subunit.</text>
</comment>
<dbReference type="Gene3D" id="1.25.50.20">
    <property type="match status" value="1"/>
</dbReference>
<comment type="subcellular location">
    <subcellularLocation>
        <location evidence="1">Cell membrane</location>
        <topology evidence="1">Lipid-anchor</topology>
        <topology evidence="1">GPI-anchor</topology>
    </subcellularLocation>
</comment>
<keyword evidence="10 16" id="KW-0482">Metalloprotease</keyword>
<dbReference type="Gene3D" id="1.10.390.10">
    <property type="entry name" value="Neutral Protease Domain 2"/>
    <property type="match status" value="2"/>
</dbReference>
<evidence type="ECO:0000259" key="18">
    <source>
        <dbReference type="Pfam" id="PF01433"/>
    </source>
</evidence>
<evidence type="ECO:0000256" key="5">
    <source>
        <dbReference type="ARBA" id="ARBA00022670"/>
    </source>
</evidence>
<feature type="domain" description="Peptidase M1 membrane alanine aminopeptidase" evidence="18">
    <location>
        <begin position="256"/>
        <end position="368"/>
    </location>
</feature>
<feature type="active site" description="Proton acceptor" evidence="14">
    <location>
        <position position="330"/>
    </location>
</feature>
<dbReference type="PRINTS" id="PR00756">
    <property type="entry name" value="ALADIPTASE"/>
</dbReference>
<dbReference type="Gene3D" id="2.60.40.1730">
    <property type="entry name" value="tricorn interacting facor f3 domain"/>
    <property type="match status" value="1"/>
</dbReference>
<evidence type="ECO:0000256" key="6">
    <source>
        <dbReference type="ARBA" id="ARBA00022723"/>
    </source>
</evidence>
<dbReference type="GO" id="GO:0005886">
    <property type="term" value="C:plasma membrane"/>
    <property type="evidence" value="ECO:0007669"/>
    <property type="project" value="UniProtKB-SubCell"/>
</dbReference>
<feature type="chain" id="PRO_5042858527" description="Aminopeptidase" evidence="17">
    <location>
        <begin position="18"/>
        <end position="846"/>
    </location>
</feature>
<keyword evidence="12" id="KW-0325">Glycoprotein</keyword>
<dbReference type="InterPro" id="IPR034016">
    <property type="entry name" value="M1_APN-typ"/>
</dbReference>
<dbReference type="SUPFAM" id="SSF55486">
    <property type="entry name" value="Metalloproteases ('zincins'), catalytic domain"/>
    <property type="match status" value="1"/>
</dbReference>
<evidence type="ECO:0000256" key="9">
    <source>
        <dbReference type="ARBA" id="ARBA00022833"/>
    </source>
</evidence>
<proteinExistence type="inferred from homology"/>
<evidence type="ECO:0000256" key="3">
    <source>
        <dbReference type="ARBA" id="ARBA00022475"/>
    </source>
</evidence>
<dbReference type="GO" id="GO:0008270">
    <property type="term" value="F:zinc ion binding"/>
    <property type="evidence" value="ECO:0007669"/>
    <property type="project" value="UniProtKB-UniRule"/>
</dbReference>
<evidence type="ECO:0000256" key="17">
    <source>
        <dbReference type="SAM" id="SignalP"/>
    </source>
</evidence>
<dbReference type="GO" id="GO:0006508">
    <property type="term" value="P:proteolysis"/>
    <property type="evidence" value="ECO:0007669"/>
    <property type="project" value="UniProtKB-KW"/>
</dbReference>
<feature type="domain" description="ERAP1-like C-terminal" evidence="19">
    <location>
        <begin position="516"/>
        <end position="830"/>
    </location>
</feature>
<evidence type="ECO:0000256" key="15">
    <source>
        <dbReference type="PIRSR" id="PIRSR634016-3"/>
    </source>
</evidence>
<evidence type="ECO:0000256" key="10">
    <source>
        <dbReference type="ARBA" id="ARBA00023049"/>
    </source>
</evidence>
<evidence type="ECO:0000259" key="19">
    <source>
        <dbReference type="Pfam" id="PF11838"/>
    </source>
</evidence>
<evidence type="ECO:0000256" key="7">
    <source>
        <dbReference type="ARBA" id="ARBA00022729"/>
    </source>
</evidence>
<dbReference type="EC" id="3.4.11.-" evidence="16"/>
<gene>
    <name evidence="21" type="ORF">RI129_009811</name>
</gene>
<evidence type="ECO:0000313" key="21">
    <source>
        <dbReference type="EMBL" id="KAK5641264.1"/>
    </source>
</evidence>
<reference evidence="21 22" key="1">
    <citation type="journal article" date="2024" name="Insects">
        <title>An Improved Chromosome-Level Genome Assembly of the Firefly Pyrocoelia pectoralis.</title>
        <authorList>
            <person name="Fu X."/>
            <person name="Meyer-Rochow V.B."/>
            <person name="Ballantyne L."/>
            <person name="Zhu X."/>
        </authorList>
    </citation>
    <scope>NUCLEOTIDE SEQUENCE [LARGE SCALE GENOMIC DNA]</scope>
    <source>
        <strain evidence="21">XCY_ONT2</strain>
    </source>
</reference>
<dbReference type="GO" id="GO:0005615">
    <property type="term" value="C:extracellular space"/>
    <property type="evidence" value="ECO:0007669"/>
    <property type="project" value="TreeGrafter"/>
</dbReference>
<evidence type="ECO:0000256" key="11">
    <source>
        <dbReference type="ARBA" id="ARBA00023136"/>
    </source>
</evidence>
<dbReference type="FunFam" id="2.60.40.1910:FF:000008">
    <property type="entry name" value="Aminopeptidase"/>
    <property type="match status" value="1"/>
</dbReference>
<dbReference type="InterPro" id="IPR027268">
    <property type="entry name" value="Peptidase_M4/M1_CTD_sf"/>
</dbReference>
<dbReference type="Pfam" id="PF11838">
    <property type="entry name" value="ERAP1_C"/>
    <property type="match status" value="1"/>
</dbReference>